<organism evidence="2">
    <name type="scientific">Aegilops tauschii</name>
    <name type="common">Tausch's goatgrass</name>
    <name type="synonym">Aegilops squarrosa</name>
    <dbReference type="NCBI Taxonomy" id="37682"/>
    <lineage>
        <taxon>Eukaryota</taxon>
        <taxon>Viridiplantae</taxon>
        <taxon>Streptophyta</taxon>
        <taxon>Embryophyta</taxon>
        <taxon>Tracheophyta</taxon>
        <taxon>Spermatophyta</taxon>
        <taxon>Magnoliopsida</taxon>
        <taxon>Liliopsida</taxon>
        <taxon>Poales</taxon>
        <taxon>Poaceae</taxon>
        <taxon>BOP clade</taxon>
        <taxon>Pooideae</taxon>
        <taxon>Triticodae</taxon>
        <taxon>Triticeae</taxon>
        <taxon>Triticinae</taxon>
        <taxon>Aegilops</taxon>
    </lineage>
</organism>
<dbReference type="SUPFAM" id="SSF56784">
    <property type="entry name" value="HAD-like"/>
    <property type="match status" value="1"/>
</dbReference>
<dbReference type="PANTHER" id="PTHR12210">
    <property type="entry name" value="DULLARD PROTEIN PHOSPHATASE"/>
    <property type="match status" value="1"/>
</dbReference>
<sequence length="359" mass="38744">MVSRTPTKAPAARPGTGTGSPAKPSPSPSPAARRRQALRGGRRPSSTKRRASPLKSLAAAPAAVASSFGRSVRFCRRRLIKVFARLAVLGSPSKRRAGAAGFQRLRSSSPRPRRTSPPRSAARQGPRRRAPAAVGSGNEDPFLDLDETLIHSQTRSGAGAHDFTRPGRVHAAALPPPSDPEKKTLFLDLDETLIHSQTDPAPARYDFTVRPVICGKAVTFYVCKRPGVDDFLRAAAEAFEVVIFTAGLEQYASLVLDRLDPTGALIAHRLYRSACRDDGDGRLVKDLSATGRAPDCAIIVDDNPNAYSLQPENALPVAPFIDDANDQELEKVMRFLDAAAGFEDTREAIRYYKDLATAK</sequence>
<dbReference type="InterPro" id="IPR050365">
    <property type="entry name" value="TIM50"/>
</dbReference>
<feature type="region of interest" description="Disordered" evidence="1">
    <location>
        <begin position="154"/>
        <end position="177"/>
    </location>
</feature>
<reference evidence="2" key="1">
    <citation type="submission" date="2015-06" db="UniProtKB">
        <authorList>
            <consortium name="EnsemblPlants"/>
        </authorList>
    </citation>
    <scope>IDENTIFICATION</scope>
</reference>
<accession>R7WFM0</accession>
<feature type="compositionally biased region" description="Basic residues" evidence="1">
    <location>
        <begin position="32"/>
        <end position="52"/>
    </location>
</feature>
<dbReference type="SMART" id="SM00577">
    <property type="entry name" value="CPDc"/>
    <property type="match status" value="1"/>
</dbReference>
<feature type="compositionally biased region" description="Low complexity" evidence="1">
    <location>
        <begin position="53"/>
        <end position="62"/>
    </location>
</feature>
<name>R7WFM0_AEGTA</name>
<dbReference type="InterPro" id="IPR011948">
    <property type="entry name" value="Dullard_phosphatase"/>
</dbReference>
<dbReference type="EnsemblPlants" id="EMT19119">
    <property type="protein sequence ID" value="EMT19119"/>
    <property type="gene ID" value="F775_10167"/>
</dbReference>
<dbReference type="PROSITE" id="PS50969">
    <property type="entry name" value="FCP1"/>
    <property type="match status" value="1"/>
</dbReference>
<dbReference type="GO" id="GO:0016791">
    <property type="term" value="F:phosphatase activity"/>
    <property type="evidence" value="ECO:0007669"/>
    <property type="project" value="InterPro"/>
</dbReference>
<dbReference type="FunFam" id="3.40.50.1000:FF:000093">
    <property type="entry name" value="NLI interacting factor-like phosphatase family protein"/>
    <property type="match status" value="1"/>
</dbReference>
<dbReference type="AlphaFoldDB" id="R7WFM0"/>
<dbReference type="InterPro" id="IPR004274">
    <property type="entry name" value="FCP1_dom"/>
</dbReference>
<dbReference type="CDD" id="cd07521">
    <property type="entry name" value="HAD_FCP1-like"/>
    <property type="match status" value="1"/>
</dbReference>
<protein>
    <submittedName>
        <fullName evidence="2">Uncharacterized protein</fullName>
    </submittedName>
</protein>
<dbReference type="Gene3D" id="3.40.50.1000">
    <property type="entry name" value="HAD superfamily/HAD-like"/>
    <property type="match status" value="1"/>
</dbReference>
<evidence type="ECO:0000256" key="1">
    <source>
        <dbReference type="SAM" id="MobiDB-lite"/>
    </source>
</evidence>
<dbReference type="InterPro" id="IPR023214">
    <property type="entry name" value="HAD_sf"/>
</dbReference>
<dbReference type="InterPro" id="IPR036412">
    <property type="entry name" value="HAD-like_sf"/>
</dbReference>
<proteinExistence type="predicted"/>
<feature type="region of interest" description="Disordered" evidence="1">
    <location>
        <begin position="94"/>
        <end position="142"/>
    </location>
</feature>
<dbReference type="NCBIfam" id="TIGR02251">
    <property type="entry name" value="HIF-SF_euk"/>
    <property type="match status" value="1"/>
</dbReference>
<feature type="region of interest" description="Disordered" evidence="1">
    <location>
        <begin position="1"/>
        <end position="62"/>
    </location>
</feature>
<dbReference type="Pfam" id="PF03031">
    <property type="entry name" value="NIF"/>
    <property type="match status" value="1"/>
</dbReference>
<evidence type="ECO:0000313" key="2">
    <source>
        <dbReference type="EnsemblPlants" id="EMT19119"/>
    </source>
</evidence>